<dbReference type="GO" id="GO:0019005">
    <property type="term" value="C:SCF ubiquitin ligase complex"/>
    <property type="evidence" value="ECO:0007669"/>
    <property type="project" value="TreeGrafter"/>
</dbReference>
<dbReference type="InterPro" id="IPR015943">
    <property type="entry name" value="WD40/YVTN_repeat-like_dom_sf"/>
</dbReference>
<protein>
    <submittedName>
        <fullName evidence="3">LANO_0G06194g1_1</fullName>
    </submittedName>
</protein>
<keyword evidence="1" id="KW-0175">Coiled coil</keyword>
<dbReference type="InterPro" id="IPR036322">
    <property type="entry name" value="WD40_repeat_dom_sf"/>
</dbReference>
<evidence type="ECO:0000313" key="3">
    <source>
        <dbReference type="EMBL" id="SCV03778.1"/>
    </source>
</evidence>
<dbReference type="SUPFAM" id="SSF81383">
    <property type="entry name" value="F-box domain"/>
    <property type="match status" value="1"/>
</dbReference>
<dbReference type="InterPro" id="IPR001810">
    <property type="entry name" value="F-box_dom"/>
</dbReference>
<organism evidence="3 4">
    <name type="scientific">Lachancea nothofagi CBS 11611</name>
    <dbReference type="NCBI Taxonomy" id="1266666"/>
    <lineage>
        <taxon>Eukaryota</taxon>
        <taxon>Fungi</taxon>
        <taxon>Dikarya</taxon>
        <taxon>Ascomycota</taxon>
        <taxon>Saccharomycotina</taxon>
        <taxon>Saccharomycetes</taxon>
        <taxon>Saccharomycetales</taxon>
        <taxon>Saccharomycetaceae</taxon>
        <taxon>Lachancea</taxon>
    </lineage>
</organism>
<dbReference type="InterPro" id="IPR052301">
    <property type="entry name" value="SCF_F-box/WD-repeat"/>
</dbReference>
<dbReference type="EMBL" id="LT598453">
    <property type="protein sequence ID" value="SCV03778.1"/>
    <property type="molecule type" value="Genomic_DNA"/>
</dbReference>
<dbReference type="OrthoDB" id="2095648at2759"/>
<accession>A0A1G4KGZ0</accession>
<keyword evidence="4" id="KW-1185">Reference proteome</keyword>
<evidence type="ECO:0000313" key="4">
    <source>
        <dbReference type="Proteomes" id="UP000189911"/>
    </source>
</evidence>
<dbReference type="SUPFAM" id="SSF50978">
    <property type="entry name" value="WD40 repeat-like"/>
    <property type="match status" value="1"/>
</dbReference>
<dbReference type="Proteomes" id="UP000189911">
    <property type="component" value="Chromosome G"/>
</dbReference>
<dbReference type="SMART" id="SM00726">
    <property type="entry name" value="UIM"/>
    <property type="match status" value="3"/>
</dbReference>
<dbReference type="SMART" id="SM00256">
    <property type="entry name" value="FBOX"/>
    <property type="match status" value="1"/>
</dbReference>
<dbReference type="PANTHER" id="PTHR14381">
    <property type="entry name" value="DACTYLIN"/>
    <property type="match status" value="1"/>
</dbReference>
<dbReference type="AlphaFoldDB" id="A0A1G4KGZ0"/>
<evidence type="ECO:0000256" key="1">
    <source>
        <dbReference type="SAM" id="Coils"/>
    </source>
</evidence>
<dbReference type="Pfam" id="PF12937">
    <property type="entry name" value="F-box-like"/>
    <property type="match status" value="1"/>
</dbReference>
<dbReference type="Gene3D" id="2.130.10.10">
    <property type="entry name" value="YVTN repeat-like/Quinoprotein amine dehydrogenase"/>
    <property type="match status" value="1"/>
</dbReference>
<reference evidence="4" key="1">
    <citation type="submission" date="2016-03" db="EMBL/GenBank/DDBJ databases">
        <authorList>
            <person name="Devillers Hugo."/>
        </authorList>
    </citation>
    <scope>NUCLEOTIDE SEQUENCE [LARGE SCALE GENOMIC DNA]</scope>
</reference>
<dbReference type="PANTHER" id="PTHR14381:SF1">
    <property type="entry name" value="F-BOX_WD REPEAT-CONTAINING PROTEIN 4"/>
    <property type="match status" value="1"/>
</dbReference>
<proteinExistence type="predicted"/>
<dbReference type="InterPro" id="IPR003903">
    <property type="entry name" value="UIM_dom"/>
</dbReference>
<dbReference type="PROSITE" id="PS50181">
    <property type="entry name" value="FBOX"/>
    <property type="match status" value="1"/>
</dbReference>
<dbReference type="Gene3D" id="1.20.1280.50">
    <property type="match status" value="1"/>
</dbReference>
<dbReference type="InterPro" id="IPR036047">
    <property type="entry name" value="F-box-like_dom_sf"/>
</dbReference>
<evidence type="ECO:0000259" key="2">
    <source>
        <dbReference type="PROSITE" id="PS50181"/>
    </source>
</evidence>
<gene>
    <name evidence="3" type="ORF">LANO_0G06194G</name>
</gene>
<dbReference type="GO" id="GO:0031146">
    <property type="term" value="P:SCF-dependent proteasomal ubiquitin-dependent protein catabolic process"/>
    <property type="evidence" value="ECO:0007669"/>
    <property type="project" value="TreeGrafter"/>
</dbReference>
<name>A0A1G4KGZ0_9SACH</name>
<dbReference type="PROSITE" id="PS50330">
    <property type="entry name" value="UIM"/>
    <property type="match status" value="1"/>
</dbReference>
<feature type="coiled-coil region" evidence="1">
    <location>
        <begin position="474"/>
        <end position="525"/>
    </location>
</feature>
<sequence>MTDIEQSTKSLENLPTEILINILSYLDEKDLYAVQATCRRFLEIINDEELWKNLFISRIHTRLFPSFSRSAKYSVEYVERNRGLSEWKHNRAVKTKFTVTTQNQNNQLEKMVFEYPRCACYSDGVIMLVQLHSRRRKDRLTYMPCTTPHGCSTMHFNINAAVFGRFDGRVFGKLLTNKSHLCPVTEFNAIHSSSVTAITTSALEDSPEDWCVSGCKSGQVIWWCEAKKRNAIQISDKPILRLALHKDLTVIMDSQQVYVVDKMDNVHKLDIPSNLQLSLVTSLSLHFEVDFGGKLLILGDMAEIYVISINPHQDFGFTKSIHIPDLIEKIFIDDITSKRTQDASVAGGDGCYLGILTGDNSVAIINVRAPGSKLRIQTKLSFVERVHTAQITNLVMVCAFSGSLGIFDASSGTELRVVRKTEKFPQFLGVSHGRMIVGSGNVLHYLQYSDQDFRQKKSGLSQTNRSNKWNEVLNSQLDLYNEDENSRIKELERKERLRQKFVGDLDDEEIQLEIALIESQAASEQFQGTNAQLSPVGQDEELQRAIEESRLAYENLTIPEHLDEDAELLRAIQQSQEEENIQRRLRRSHRRVGPLGEIASSSELSNRLSSPEIEISSVDIGRREAYDEDFEVARALSMQDMR</sequence>
<feature type="domain" description="F-box" evidence="2">
    <location>
        <begin position="8"/>
        <end position="54"/>
    </location>
</feature>